<keyword evidence="4 7" id="KW-1133">Transmembrane helix</keyword>
<keyword evidence="2 7" id="KW-0808">Transferase</keyword>
<comment type="similarity">
    <text evidence="7">Belongs to the DHHC palmitoyltransferase family.</text>
</comment>
<keyword evidence="3 7" id="KW-0812">Transmembrane</keyword>
<dbReference type="AlphaFoldDB" id="A0A1R2BCC3"/>
<keyword evidence="5 7" id="KW-0472">Membrane</keyword>
<dbReference type="PANTHER" id="PTHR22883">
    <property type="entry name" value="ZINC FINGER DHHC DOMAIN CONTAINING PROTEIN"/>
    <property type="match status" value="1"/>
</dbReference>
<evidence type="ECO:0000256" key="1">
    <source>
        <dbReference type="ARBA" id="ARBA00004141"/>
    </source>
</evidence>
<evidence type="ECO:0000313" key="9">
    <source>
        <dbReference type="EMBL" id="OMJ74424.1"/>
    </source>
</evidence>
<feature type="domain" description="Palmitoyltransferase DHHC" evidence="8">
    <location>
        <begin position="81"/>
        <end position="202"/>
    </location>
</feature>
<dbReference type="PROSITE" id="PS50216">
    <property type="entry name" value="DHHC"/>
    <property type="match status" value="1"/>
</dbReference>
<dbReference type="GO" id="GO:0006612">
    <property type="term" value="P:protein targeting to membrane"/>
    <property type="evidence" value="ECO:0007669"/>
    <property type="project" value="TreeGrafter"/>
</dbReference>
<dbReference type="PANTHER" id="PTHR22883:SF405">
    <property type="entry name" value="PALMITOYLTRANSFERASE"/>
    <property type="match status" value="1"/>
</dbReference>
<evidence type="ECO:0000256" key="7">
    <source>
        <dbReference type="RuleBase" id="RU079119"/>
    </source>
</evidence>
<organism evidence="9 10">
    <name type="scientific">Stentor coeruleus</name>
    <dbReference type="NCBI Taxonomy" id="5963"/>
    <lineage>
        <taxon>Eukaryota</taxon>
        <taxon>Sar</taxon>
        <taxon>Alveolata</taxon>
        <taxon>Ciliophora</taxon>
        <taxon>Postciliodesmatophora</taxon>
        <taxon>Heterotrichea</taxon>
        <taxon>Heterotrichida</taxon>
        <taxon>Stentoridae</taxon>
        <taxon>Stentor</taxon>
    </lineage>
</organism>
<dbReference type="InterPro" id="IPR039859">
    <property type="entry name" value="PFA4/ZDH16/20/ERF2-like"/>
</dbReference>
<evidence type="ECO:0000259" key="8">
    <source>
        <dbReference type="Pfam" id="PF01529"/>
    </source>
</evidence>
<evidence type="ECO:0000256" key="2">
    <source>
        <dbReference type="ARBA" id="ARBA00022679"/>
    </source>
</evidence>
<comment type="subcellular location">
    <subcellularLocation>
        <location evidence="1">Membrane</location>
        <topology evidence="1">Multi-pass membrane protein</topology>
    </subcellularLocation>
</comment>
<feature type="transmembrane region" description="Helical" evidence="7">
    <location>
        <begin position="124"/>
        <end position="143"/>
    </location>
</feature>
<feature type="transmembrane region" description="Helical" evidence="7">
    <location>
        <begin position="42"/>
        <end position="61"/>
    </location>
</feature>
<dbReference type="EC" id="2.3.1.225" evidence="7"/>
<keyword evidence="6 7" id="KW-0012">Acyltransferase</keyword>
<dbReference type="OrthoDB" id="331948at2759"/>
<feature type="transmembrane region" description="Helical" evidence="7">
    <location>
        <begin position="12"/>
        <end position="35"/>
    </location>
</feature>
<dbReference type="EMBL" id="MPUH01000752">
    <property type="protein sequence ID" value="OMJ74424.1"/>
    <property type="molecule type" value="Genomic_DNA"/>
</dbReference>
<accession>A0A1R2BCC3</accession>
<evidence type="ECO:0000313" key="10">
    <source>
        <dbReference type="Proteomes" id="UP000187209"/>
    </source>
</evidence>
<evidence type="ECO:0000256" key="5">
    <source>
        <dbReference type="ARBA" id="ARBA00023136"/>
    </source>
</evidence>
<evidence type="ECO:0000256" key="3">
    <source>
        <dbReference type="ARBA" id="ARBA00022692"/>
    </source>
</evidence>
<comment type="caution">
    <text evidence="9">The sequence shown here is derived from an EMBL/GenBank/DDBJ whole genome shotgun (WGS) entry which is preliminary data.</text>
</comment>
<evidence type="ECO:0000256" key="4">
    <source>
        <dbReference type="ARBA" id="ARBA00022989"/>
    </source>
</evidence>
<dbReference type="Pfam" id="PF01529">
    <property type="entry name" value="DHHC"/>
    <property type="match status" value="1"/>
</dbReference>
<evidence type="ECO:0000256" key="6">
    <source>
        <dbReference type="ARBA" id="ARBA00023315"/>
    </source>
</evidence>
<dbReference type="GO" id="GO:0019706">
    <property type="term" value="F:protein-cysteine S-palmitoyltransferase activity"/>
    <property type="evidence" value="ECO:0007669"/>
    <property type="project" value="UniProtKB-EC"/>
</dbReference>
<gene>
    <name evidence="9" type="ORF">SteCoe_26640</name>
</gene>
<dbReference type="GO" id="GO:0005783">
    <property type="term" value="C:endoplasmic reticulum"/>
    <property type="evidence" value="ECO:0007669"/>
    <property type="project" value="TreeGrafter"/>
</dbReference>
<sequence length="255" mass="29513">MFFLDACGLLSIVIVYVSSIFILYVSISFGFLSIYQDPEIPLCLFLFIVFLSVSSHMMAMLSDPGIIKSQDTPLLSSGIPCRVCNVIKPPRSHHCNTCEKCITNMDHHCPWINNCVGFRNRKHFILFLIYTFMTTLWAIATFLQKYLFCQSESCASSKNSFEILFCMLGGFLCLFFNLFTIFSLSEQIRVIRFNTSDIDTWQCRKFKQRPIYTNLQETFGGPFRLSWFFPVPIKINPFPVEIIEDPFNDTSQYLS</sequence>
<comment type="catalytic activity">
    <reaction evidence="7">
        <text>L-cysteinyl-[protein] + hexadecanoyl-CoA = S-hexadecanoyl-L-cysteinyl-[protein] + CoA</text>
        <dbReference type="Rhea" id="RHEA:36683"/>
        <dbReference type="Rhea" id="RHEA-COMP:10131"/>
        <dbReference type="Rhea" id="RHEA-COMP:11032"/>
        <dbReference type="ChEBI" id="CHEBI:29950"/>
        <dbReference type="ChEBI" id="CHEBI:57287"/>
        <dbReference type="ChEBI" id="CHEBI:57379"/>
        <dbReference type="ChEBI" id="CHEBI:74151"/>
        <dbReference type="EC" id="2.3.1.225"/>
    </reaction>
</comment>
<reference evidence="9 10" key="1">
    <citation type="submission" date="2016-11" db="EMBL/GenBank/DDBJ databases">
        <title>The macronuclear genome of Stentor coeruleus: a giant cell with tiny introns.</title>
        <authorList>
            <person name="Slabodnick M."/>
            <person name="Ruby J.G."/>
            <person name="Reiff S.B."/>
            <person name="Swart E.C."/>
            <person name="Gosai S."/>
            <person name="Prabakaran S."/>
            <person name="Witkowska E."/>
            <person name="Larue G.E."/>
            <person name="Fisher S."/>
            <person name="Freeman R.M."/>
            <person name="Gunawardena J."/>
            <person name="Chu W."/>
            <person name="Stover N.A."/>
            <person name="Gregory B.D."/>
            <person name="Nowacki M."/>
            <person name="Derisi J."/>
            <person name="Roy S.W."/>
            <person name="Marshall W.F."/>
            <person name="Sood P."/>
        </authorList>
    </citation>
    <scope>NUCLEOTIDE SEQUENCE [LARGE SCALE GENOMIC DNA]</scope>
    <source>
        <strain evidence="9">WM001</strain>
    </source>
</reference>
<dbReference type="InterPro" id="IPR001594">
    <property type="entry name" value="Palmitoyltrfase_DHHC"/>
</dbReference>
<name>A0A1R2BCC3_9CILI</name>
<proteinExistence type="inferred from homology"/>
<comment type="domain">
    <text evidence="7">The DHHC domain is required for palmitoyltransferase activity.</text>
</comment>
<feature type="transmembrane region" description="Helical" evidence="7">
    <location>
        <begin position="163"/>
        <end position="184"/>
    </location>
</feature>
<protein>
    <recommendedName>
        <fullName evidence="7">Palmitoyltransferase</fullName>
        <ecNumber evidence="7">2.3.1.225</ecNumber>
    </recommendedName>
</protein>
<dbReference type="GO" id="GO:0005794">
    <property type="term" value="C:Golgi apparatus"/>
    <property type="evidence" value="ECO:0007669"/>
    <property type="project" value="TreeGrafter"/>
</dbReference>
<dbReference type="Proteomes" id="UP000187209">
    <property type="component" value="Unassembled WGS sequence"/>
</dbReference>
<dbReference type="GO" id="GO:0016020">
    <property type="term" value="C:membrane"/>
    <property type="evidence" value="ECO:0007669"/>
    <property type="project" value="UniProtKB-SubCell"/>
</dbReference>
<keyword evidence="10" id="KW-1185">Reference proteome</keyword>